<feature type="domain" description="Apple" evidence="1">
    <location>
        <begin position="1"/>
        <end position="87"/>
    </location>
</feature>
<feature type="domain" description="Apple" evidence="1">
    <location>
        <begin position="246"/>
        <end position="332"/>
    </location>
</feature>
<gene>
    <name evidence="2" type="ORF">WH47_09010</name>
</gene>
<keyword evidence="3" id="KW-1185">Reference proteome</keyword>
<feature type="domain" description="Apple" evidence="1">
    <location>
        <begin position="477"/>
        <end position="556"/>
    </location>
</feature>
<dbReference type="SUPFAM" id="SSF57414">
    <property type="entry name" value="Hairpin loop containing domain-like"/>
    <property type="match status" value="2"/>
</dbReference>
<dbReference type="STRING" id="597456.A0A0L7R6V2"/>
<evidence type="ECO:0000313" key="3">
    <source>
        <dbReference type="Proteomes" id="UP000053825"/>
    </source>
</evidence>
<feature type="domain" description="Apple" evidence="1">
    <location>
        <begin position="351"/>
        <end position="441"/>
    </location>
</feature>
<accession>A0A0L7R6V2</accession>
<dbReference type="InterPro" id="IPR052774">
    <property type="entry name" value="Celegans_DevNeuronal_Protein"/>
</dbReference>
<name>A0A0L7R6V2_9HYME</name>
<dbReference type="AlphaFoldDB" id="A0A0L7R6V2"/>
<dbReference type="CDD" id="cd01099">
    <property type="entry name" value="PAN_AP_HGF"/>
    <property type="match status" value="2"/>
</dbReference>
<dbReference type="InterPro" id="IPR003609">
    <property type="entry name" value="Pan_app"/>
</dbReference>
<evidence type="ECO:0000313" key="2">
    <source>
        <dbReference type="EMBL" id="KOC66617.1"/>
    </source>
</evidence>
<dbReference type="PANTHER" id="PTHR47327">
    <property type="entry name" value="FI18240P1-RELATED"/>
    <property type="match status" value="1"/>
</dbReference>
<dbReference type="OrthoDB" id="5418055at2759"/>
<dbReference type="Gene3D" id="3.50.4.10">
    <property type="entry name" value="Hepatocyte Growth Factor"/>
    <property type="match status" value="3"/>
</dbReference>
<reference evidence="2 3" key="1">
    <citation type="submission" date="2015-07" db="EMBL/GenBank/DDBJ databases">
        <title>The genome of Habropoda laboriosa.</title>
        <authorList>
            <person name="Pan H."/>
            <person name="Kapheim K."/>
        </authorList>
    </citation>
    <scope>NUCLEOTIDE SEQUENCE [LARGE SCALE GENOMIC DNA]</scope>
    <source>
        <strain evidence="2">0110345459</strain>
    </source>
</reference>
<dbReference type="PANTHER" id="PTHR47327:SF13">
    <property type="entry name" value="APPLE DOMAIN-CONTAINING PROTEIN"/>
    <property type="match status" value="1"/>
</dbReference>
<organism evidence="2 3">
    <name type="scientific">Habropoda laboriosa</name>
    <dbReference type="NCBI Taxonomy" id="597456"/>
    <lineage>
        <taxon>Eukaryota</taxon>
        <taxon>Metazoa</taxon>
        <taxon>Ecdysozoa</taxon>
        <taxon>Arthropoda</taxon>
        <taxon>Hexapoda</taxon>
        <taxon>Insecta</taxon>
        <taxon>Pterygota</taxon>
        <taxon>Neoptera</taxon>
        <taxon>Endopterygota</taxon>
        <taxon>Hymenoptera</taxon>
        <taxon>Apocrita</taxon>
        <taxon>Aculeata</taxon>
        <taxon>Apoidea</taxon>
        <taxon>Anthophila</taxon>
        <taxon>Apidae</taxon>
        <taxon>Habropoda</taxon>
    </lineage>
</organism>
<dbReference type="PROSITE" id="PS50948">
    <property type="entry name" value="PAN"/>
    <property type="match status" value="4"/>
</dbReference>
<dbReference type="Proteomes" id="UP000053825">
    <property type="component" value="Unassembled WGS sequence"/>
</dbReference>
<proteinExistence type="predicted"/>
<evidence type="ECO:0000259" key="1">
    <source>
        <dbReference type="PROSITE" id="PS50948"/>
    </source>
</evidence>
<feature type="non-terminal residue" evidence="2">
    <location>
        <position position="1"/>
    </location>
</feature>
<protein>
    <recommendedName>
        <fullName evidence="1">Apple domain-containing protein</fullName>
    </recommendedName>
</protein>
<dbReference type="GO" id="GO:0009653">
    <property type="term" value="P:anatomical structure morphogenesis"/>
    <property type="evidence" value="ECO:0007669"/>
    <property type="project" value="TreeGrafter"/>
</dbReference>
<dbReference type="SMART" id="SM00473">
    <property type="entry name" value="PAN_AP"/>
    <property type="match status" value="2"/>
</dbReference>
<sequence length="806" mass="93644">CHRKLLPGKKMMELLVERVVSCENLQDCCRACDYEKTFACKGFNHRRRTDDSKCICELTSTPHFRMDVDEDFSVDSHYDYYEKNQNCLPSTFDPVKNYEPSGRNMWSDRVVGADKDHFYREIYSLSNSESTRDYPNGLAQPNQQFNYEEPRGGKYNIRFASRQNAPLNWNHKWRNSDVTNGNTLPNSPLNYDKEYVDYVRSSIFSKSPIEQDPSPEHGFSLPDQHEHFYGKFYNYGGAFGYNDNSCATKAVAGSKLGRSVLRKTCLAHDFDQCEDLCINETSFSCQSFAYRYNVLTANPTDNCLLSDLSYRDLNFYTDLEPDRDYDSYIFMPDDKICDLKKSTNRYPAEECFSRVRSGFTMPMDITNNSMFVNDLGECQFACTASQQFLCRSFVFNYAVNSRGRNHQHVPFNCFLSDWPTEEMNPTNMPDMDGAELYERNTFSYGCEIYPSTSLSFPHVTIPNDKRFSSMHTTDELCYSEHHRPCKLMSHAIVSSMRALTKSECRRKCSTMRNTAAIPCMSFNYLINIDGTRDNCFLSDISRRDLRPNLDYVRDNDHILYTWKEFDPLCGITPAFEKHAQSSSPSSSSSPLLPMLNDLNTQRTLDSGSHIYRPILHSSTTRWENKFRSENHQHNYKHELTNGDDKSNSGGSEYQLNFLYCEPSIFSTKPIQTYMYTFCFAFDRLASQLSPFRRYTVNGNPCRNGTVCQRNEITGFWSCETENEYGGSWDYCCEPNHQCGFSQGYHYPWCYVGSNEDQWRPCSETYNPYYSPKDRSIYRQSPLYTARHWPVIYFHETSPPNCSTNDP</sequence>
<dbReference type="EMBL" id="KQ414646">
    <property type="protein sequence ID" value="KOC66617.1"/>
    <property type="molecule type" value="Genomic_DNA"/>
</dbReference>